<evidence type="ECO:0000256" key="2">
    <source>
        <dbReference type="ARBA" id="ARBA00022801"/>
    </source>
</evidence>
<evidence type="ECO:0000256" key="1">
    <source>
        <dbReference type="ARBA" id="ARBA00008668"/>
    </source>
</evidence>
<keyword evidence="2" id="KW-0378">Hydrolase</keyword>
<dbReference type="PANTHER" id="PTHR45648">
    <property type="entry name" value="GDSL LIPASE/ACYLHYDROLASE FAMILY PROTEIN (AFU_ORTHOLOGUE AFUA_4G14700)"/>
    <property type="match status" value="1"/>
</dbReference>
<dbReference type="InterPro" id="IPR051058">
    <property type="entry name" value="GDSL_Est/Lipase"/>
</dbReference>
<accession>A0A5J9W5W4</accession>
<keyword evidence="3" id="KW-0443">Lipid metabolism</keyword>
<evidence type="ECO:0000256" key="4">
    <source>
        <dbReference type="SAM" id="SignalP"/>
    </source>
</evidence>
<organism evidence="5 6">
    <name type="scientific">Eragrostis curvula</name>
    <name type="common">weeping love grass</name>
    <dbReference type="NCBI Taxonomy" id="38414"/>
    <lineage>
        <taxon>Eukaryota</taxon>
        <taxon>Viridiplantae</taxon>
        <taxon>Streptophyta</taxon>
        <taxon>Embryophyta</taxon>
        <taxon>Tracheophyta</taxon>
        <taxon>Spermatophyta</taxon>
        <taxon>Magnoliopsida</taxon>
        <taxon>Liliopsida</taxon>
        <taxon>Poales</taxon>
        <taxon>Poaceae</taxon>
        <taxon>PACMAD clade</taxon>
        <taxon>Chloridoideae</taxon>
        <taxon>Eragrostideae</taxon>
        <taxon>Eragrostidinae</taxon>
        <taxon>Eragrostis</taxon>
    </lineage>
</organism>
<evidence type="ECO:0008006" key="7">
    <source>
        <dbReference type="Google" id="ProtNLM"/>
    </source>
</evidence>
<keyword evidence="6" id="KW-1185">Reference proteome</keyword>
<dbReference type="OrthoDB" id="1600564at2759"/>
<proteinExistence type="inferred from homology"/>
<dbReference type="Proteomes" id="UP000324897">
    <property type="component" value="Unassembled WGS sequence"/>
</dbReference>
<dbReference type="EMBL" id="RWGY01000005">
    <property type="protein sequence ID" value="TVU43343.1"/>
    <property type="molecule type" value="Genomic_DNA"/>
</dbReference>
<dbReference type="GO" id="GO:0016788">
    <property type="term" value="F:hydrolase activity, acting on ester bonds"/>
    <property type="evidence" value="ECO:0007669"/>
    <property type="project" value="InterPro"/>
</dbReference>
<protein>
    <recommendedName>
        <fullName evidence="7">GDSL esterase/lipase</fullName>
    </recommendedName>
</protein>
<gene>
    <name evidence="5" type="ORF">EJB05_09803</name>
</gene>
<keyword evidence="4" id="KW-0732">Signal</keyword>
<comment type="caution">
    <text evidence="5">The sequence shown here is derived from an EMBL/GenBank/DDBJ whole genome shotgun (WGS) entry which is preliminary data.</text>
</comment>
<feature type="signal peptide" evidence="4">
    <location>
        <begin position="1"/>
        <end position="22"/>
    </location>
</feature>
<sequence length="345" mass="36204">MEAARQLLCLVISMGVLGAAVGARPPAMYVFGDSTLDVGNNNYLAGAGVSRANRPYYGIDFPLRIPTGSKEHGIREQPSGLPVAGTNPQPSCCHRSQQWCQLCNAGISIPLRKQVEYFSRTKARMVATLGSGSAVNALLARSVFLIGVGSNDLFAFAAAEQAQNRSAAEDVADFFTSLISNYSAAITELHAMGARRFAIINVGLLGCVPTVRVLDPAAGGACADGLNQLAAGFDGVLEASLAAGKLPGLVYSLADSYGLTVATFADPQASGYTDIAGACCGSGRLNAETDCVPNATLCANRDQLVFWDRYHPSQRAAFLTAQAFYNGPAQYTKPINFMQLAAQTS</sequence>
<comment type="similarity">
    <text evidence="1">Belongs to the 'GDSL' lipolytic enzyme family.</text>
</comment>
<evidence type="ECO:0000313" key="5">
    <source>
        <dbReference type="EMBL" id="TVU43343.1"/>
    </source>
</evidence>
<keyword evidence="3" id="KW-0442">Lipid degradation</keyword>
<dbReference type="Pfam" id="PF00657">
    <property type="entry name" value="Lipase_GDSL"/>
    <property type="match status" value="1"/>
</dbReference>
<dbReference type="Gramene" id="TVU43343">
    <property type="protein sequence ID" value="TVU43343"/>
    <property type="gene ID" value="EJB05_09803"/>
</dbReference>
<dbReference type="InterPro" id="IPR001087">
    <property type="entry name" value="GDSL"/>
</dbReference>
<dbReference type="GO" id="GO:0016042">
    <property type="term" value="P:lipid catabolic process"/>
    <property type="evidence" value="ECO:0007669"/>
    <property type="project" value="UniProtKB-KW"/>
</dbReference>
<reference evidence="5 6" key="1">
    <citation type="journal article" date="2019" name="Sci. Rep.">
        <title>A high-quality genome of Eragrostis curvula grass provides insights into Poaceae evolution and supports new strategies to enhance forage quality.</title>
        <authorList>
            <person name="Carballo J."/>
            <person name="Santos B.A.C.M."/>
            <person name="Zappacosta D."/>
            <person name="Garbus I."/>
            <person name="Selva J.P."/>
            <person name="Gallo C.A."/>
            <person name="Diaz A."/>
            <person name="Albertini E."/>
            <person name="Caccamo M."/>
            <person name="Echenique V."/>
        </authorList>
    </citation>
    <scope>NUCLEOTIDE SEQUENCE [LARGE SCALE GENOMIC DNA]</scope>
    <source>
        <strain evidence="6">cv. Victoria</strain>
        <tissue evidence="5">Leaf</tissue>
    </source>
</reference>
<name>A0A5J9W5W4_9POAL</name>
<dbReference type="Gene3D" id="3.40.50.1110">
    <property type="entry name" value="SGNH hydrolase"/>
    <property type="match status" value="1"/>
</dbReference>
<feature type="non-terminal residue" evidence="5">
    <location>
        <position position="1"/>
    </location>
</feature>
<evidence type="ECO:0000313" key="6">
    <source>
        <dbReference type="Proteomes" id="UP000324897"/>
    </source>
</evidence>
<dbReference type="AlphaFoldDB" id="A0A5J9W5W4"/>
<evidence type="ECO:0000256" key="3">
    <source>
        <dbReference type="ARBA" id="ARBA00022963"/>
    </source>
</evidence>
<feature type="chain" id="PRO_5023913268" description="GDSL esterase/lipase" evidence="4">
    <location>
        <begin position="23"/>
        <end position="345"/>
    </location>
</feature>
<dbReference type="PANTHER" id="PTHR45648:SF46">
    <property type="entry name" value="OS06G0725100 PROTEIN"/>
    <property type="match status" value="1"/>
</dbReference>
<dbReference type="InterPro" id="IPR036514">
    <property type="entry name" value="SGNH_hydro_sf"/>
</dbReference>